<evidence type="ECO:0000259" key="8">
    <source>
        <dbReference type="PROSITE" id="PS50893"/>
    </source>
</evidence>
<comment type="caution">
    <text evidence="9">The sequence shown here is derived from an EMBL/GenBank/DDBJ whole genome shotgun (WGS) entry which is preliminary data.</text>
</comment>
<keyword evidence="4" id="KW-1003">Cell membrane</keyword>
<evidence type="ECO:0000256" key="3">
    <source>
        <dbReference type="ARBA" id="ARBA00022448"/>
    </source>
</evidence>
<dbReference type="Proteomes" id="UP000232163">
    <property type="component" value="Unassembled WGS sequence"/>
</dbReference>
<dbReference type="Pfam" id="PF08352">
    <property type="entry name" value="oligo_HPY"/>
    <property type="match status" value="1"/>
</dbReference>
<keyword evidence="7" id="KW-0472">Membrane</keyword>
<name>A0A2N9VPD2_9HYPH</name>
<dbReference type="InterPro" id="IPR050388">
    <property type="entry name" value="ABC_Ni/Peptide_Import"/>
</dbReference>
<dbReference type="KEGG" id="pht:BLM14_24260"/>
<dbReference type="RefSeq" id="WP_100002619.1">
    <property type="nucleotide sequence ID" value="NZ_CP017942.1"/>
</dbReference>
<keyword evidence="6 9" id="KW-0067">ATP-binding</keyword>
<dbReference type="CDD" id="cd03257">
    <property type="entry name" value="ABC_NikE_OppD_transporters"/>
    <property type="match status" value="1"/>
</dbReference>
<keyword evidence="3" id="KW-0813">Transport</keyword>
<evidence type="ECO:0000256" key="1">
    <source>
        <dbReference type="ARBA" id="ARBA00004417"/>
    </source>
</evidence>
<keyword evidence="5" id="KW-0547">Nucleotide-binding</keyword>
<accession>A0A2N9VPD2</accession>
<gene>
    <name evidence="9" type="primary">dppD</name>
    <name evidence="9" type="ORF">B5P45_28575</name>
</gene>
<dbReference type="GO" id="GO:0005524">
    <property type="term" value="F:ATP binding"/>
    <property type="evidence" value="ECO:0007669"/>
    <property type="project" value="UniProtKB-KW"/>
</dbReference>
<dbReference type="GO" id="GO:0015833">
    <property type="term" value="P:peptide transport"/>
    <property type="evidence" value="ECO:0007669"/>
    <property type="project" value="InterPro"/>
</dbReference>
<dbReference type="AlphaFoldDB" id="A0A2N9VPD2"/>
<dbReference type="Gene3D" id="3.40.50.300">
    <property type="entry name" value="P-loop containing nucleotide triphosphate hydrolases"/>
    <property type="match status" value="1"/>
</dbReference>
<evidence type="ECO:0000256" key="6">
    <source>
        <dbReference type="ARBA" id="ARBA00022840"/>
    </source>
</evidence>
<dbReference type="InterPro" id="IPR013563">
    <property type="entry name" value="Oligopep_ABC_C"/>
</dbReference>
<proteinExistence type="inferred from homology"/>
<dbReference type="FunFam" id="3.40.50.300:FF:000016">
    <property type="entry name" value="Oligopeptide ABC transporter ATP-binding component"/>
    <property type="match status" value="1"/>
</dbReference>
<protein>
    <submittedName>
        <fullName evidence="9">Dipeptide ABC transporter ATP-binding protein DppD</fullName>
    </submittedName>
</protein>
<dbReference type="OrthoDB" id="9815712at2"/>
<evidence type="ECO:0000313" key="10">
    <source>
        <dbReference type="Proteomes" id="UP000232163"/>
    </source>
</evidence>
<dbReference type="GO" id="GO:0055085">
    <property type="term" value="P:transmembrane transport"/>
    <property type="evidence" value="ECO:0007669"/>
    <property type="project" value="UniProtKB-ARBA"/>
</dbReference>
<dbReference type="SUPFAM" id="SSF52540">
    <property type="entry name" value="P-loop containing nucleoside triphosphate hydrolases"/>
    <property type="match status" value="1"/>
</dbReference>
<dbReference type="GO" id="GO:0005886">
    <property type="term" value="C:plasma membrane"/>
    <property type="evidence" value="ECO:0007669"/>
    <property type="project" value="UniProtKB-SubCell"/>
</dbReference>
<evidence type="ECO:0000256" key="7">
    <source>
        <dbReference type="ARBA" id="ARBA00023136"/>
    </source>
</evidence>
<dbReference type="InterPro" id="IPR027417">
    <property type="entry name" value="P-loop_NTPase"/>
</dbReference>
<dbReference type="NCBIfam" id="TIGR01727">
    <property type="entry name" value="oligo_HPY"/>
    <property type="match status" value="1"/>
</dbReference>
<feature type="domain" description="ABC transporter" evidence="8">
    <location>
        <begin position="12"/>
        <end position="265"/>
    </location>
</feature>
<dbReference type="EMBL" id="MZMT01000062">
    <property type="protein sequence ID" value="PIO41350.1"/>
    <property type="molecule type" value="Genomic_DNA"/>
</dbReference>
<organism evidence="9 10">
    <name type="scientific">Phyllobacterium zundukense</name>
    <dbReference type="NCBI Taxonomy" id="1867719"/>
    <lineage>
        <taxon>Bacteria</taxon>
        <taxon>Pseudomonadati</taxon>
        <taxon>Pseudomonadota</taxon>
        <taxon>Alphaproteobacteria</taxon>
        <taxon>Hyphomicrobiales</taxon>
        <taxon>Phyllobacteriaceae</taxon>
        <taxon>Phyllobacterium</taxon>
    </lineage>
</organism>
<dbReference type="PROSITE" id="PS00211">
    <property type="entry name" value="ABC_TRANSPORTER_1"/>
    <property type="match status" value="1"/>
</dbReference>
<dbReference type="InterPro" id="IPR003439">
    <property type="entry name" value="ABC_transporter-like_ATP-bd"/>
</dbReference>
<evidence type="ECO:0000256" key="4">
    <source>
        <dbReference type="ARBA" id="ARBA00022475"/>
    </source>
</evidence>
<comment type="subcellular location">
    <subcellularLocation>
        <location evidence="1">Cell inner membrane</location>
        <topology evidence="1">Peripheral membrane protein</topology>
    </subcellularLocation>
</comment>
<sequence>MDKRIEPILDIQGLRTIFRTRGGEITAVNGIDLAVAAGETVALVGESGSGKSVTSLSVMRLLTHNVGAIAAGSIRFKSKDGAVRDLVTLGEEQMRTIRGDDIGMVFQEPMSSLNPVFTVGDQIAEPIRIHRNADRKPAMVAAIALLDQVGIPDAKRRAGQYPHELSGGMRQRVTIAMALACDPTLLIADEPTTALDVTIQAQILDLLLRLQQERGMGMLFVTHNLGVVAEIAHRVAVMYAGRIVEEGPVGEVFRNPRHPYTLGLLASMPRLGDATRMKQAGEKLAAIPGVVPSLADMPVGCAFSPRCSYAIDACRIAVPLLSEVNAVHRSRCIRWQEVRR</sequence>
<reference evidence="9 10" key="1">
    <citation type="journal article" date="2017" name="Int J Environ Stud">
        <title>Does the Miocene-Pliocene relict legume Oxytropis triphylla form nitrogen-fixing nodules with a combination of bacterial strains?</title>
        <authorList>
            <person name="Safronova V."/>
            <person name="Belimov A."/>
            <person name="Sazanova A."/>
            <person name="Kuznetsova I."/>
            <person name="Popova J."/>
            <person name="Andronov E."/>
            <person name="Verkhozina A."/>
            <person name="Tikhonovich I."/>
        </authorList>
    </citation>
    <scope>NUCLEOTIDE SEQUENCE [LARGE SCALE GENOMIC DNA]</scope>
    <source>
        <strain evidence="9 10">Tri-38</strain>
    </source>
</reference>
<dbReference type="InterPro" id="IPR017871">
    <property type="entry name" value="ABC_transporter-like_CS"/>
</dbReference>
<keyword evidence="10" id="KW-1185">Reference proteome</keyword>
<dbReference type="SMART" id="SM00382">
    <property type="entry name" value="AAA"/>
    <property type="match status" value="1"/>
</dbReference>
<dbReference type="GO" id="GO:0016887">
    <property type="term" value="F:ATP hydrolysis activity"/>
    <property type="evidence" value="ECO:0007669"/>
    <property type="project" value="InterPro"/>
</dbReference>
<evidence type="ECO:0000313" key="9">
    <source>
        <dbReference type="EMBL" id="PIO41350.1"/>
    </source>
</evidence>
<evidence type="ECO:0000256" key="5">
    <source>
        <dbReference type="ARBA" id="ARBA00022741"/>
    </source>
</evidence>
<dbReference type="PROSITE" id="PS50893">
    <property type="entry name" value="ABC_TRANSPORTER_2"/>
    <property type="match status" value="1"/>
</dbReference>
<dbReference type="PANTHER" id="PTHR43297:SF2">
    <property type="entry name" value="DIPEPTIDE TRANSPORT ATP-BINDING PROTEIN DPPD"/>
    <property type="match status" value="1"/>
</dbReference>
<dbReference type="PANTHER" id="PTHR43297">
    <property type="entry name" value="OLIGOPEPTIDE TRANSPORT ATP-BINDING PROTEIN APPD"/>
    <property type="match status" value="1"/>
</dbReference>
<comment type="similarity">
    <text evidence="2">Belongs to the ABC transporter superfamily.</text>
</comment>
<dbReference type="Pfam" id="PF00005">
    <property type="entry name" value="ABC_tran"/>
    <property type="match status" value="1"/>
</dbReference>
<dbReference type="InterPro" id="IPR003593">
    <property type="entry name" value="AAA+_ATPase"/>
</dbReference>
<evidence type="ECO:0000256" key="2">
    <source>
        <dbReference type="ARBA" id="ARBA00005417"/>
    </source>
</evidence>